<reference evidence="3 4" key="1">
    <citation type="journal article" date="2019" name="Int. J. Syst. Evol. Microbiol.">
        <title>The Global Catalogue of Microorganisms (GCM) 10K type strain sequencing project: providing services to taxonomists for standard genome sequencing and annotation.</title>
        <authorList>
            <consortium name="The Broad Institute Genomics Platform"/>
            <consortium name="The Broad Institute Genome Sequencing Center for Infectious Disease"/>
            <person name="Wu L."/>
            <person name="Ma J."/>
        </authorList>
    </citation>
    <scope>NUCLEOTIDE SEQUENCE [LARGE SCALE GENOMIC DNA]</scope>
    <source>
        <strain evidence="3 4">JCM 15309</strain>
    </source>
</reference>
<feature type="domain" description="Barstar (barnase inhibitor)" evidence="2">
    <location>
        <begin position="37"/>
        <end position="116"/>
    </location>
</feature>
<evidence type="ECO:0000256" key="1">
    <source>
        <dbReference type="ARBA" id="ARBA00006845"/>
    </source>
</evidence>
<dbReference type="InterPro" id="IPR000468">
    <property type="entry name" value="Barstar"/>
</dbReference>
<dbReference type="Proteomes" id="UP001500571">
    <property type="component" value="Unassembled WGS sequence"/>
</dbReference>
<organism evidence="3 4">
    <name type="scientific">Nocardioides panacihumi</name>
    <dbReference type="NCBI Taxonomy" id="400774"/>
    <lineage>
        <taxon>Bacteria</taxon>
        <taxon>Bacillati</taxon>
        <taxon>Actinomycetota</taxon>
        <taxon>Actinomycetes</taxon>
        <taxon>Propionibacteriales</taxon>
        <taxon>Nocardioidaceae</taxon>
        <taxon>Nocardioides</taxon>
    </lineage>
</organism>
<evidence type="ECO:0000259" key="2">
    <source>
        <dbReference type="Pfam" id="PF01337"/>
    </source>
</evidence>
<dbReference type="RefSeq" id="WP_344044837.1">
    <property type="nucleotide sequence ID" value="NZ_BAAAPB010000002.1"/>
</dbReference>
<comment type="caution">
    <text evidence="3">The sequence shown here is derived from an EMBL/GenBank/DDBJ whole genome shotgun (WGS) entry which is preliminary data.</text>
</comment>
<proteinExistence type="inferred from homology"/>
<comment type="similarity">
    <text evidence="1">Belongs to the barstar family.</text>
</comment>
<gene>
    <name evidence="3" type="ORF">GCM10009798_21620</name>
</gene>
<dbReference type="SUPFAM" id="SSF52038">
    <property type="entry name" value="Barstar-related"/>
    <property type="match status" value="1"/>
</dbReference>
<dbReference type="Gene3D" id="3.30.370.10">
    <property type="entry name" value="Barstar-like"/>
    <property type="match status" value="1"/>
</dbReference>
<accession>A0ABN2R0K9</accession>
<dbReference type="Pfam" id="PF01337">
    <property type="entry name" value="Barstar"/>
    <property type="match status" value="1"/>
</dbReference>
<evidence type="ECO:0000313" key="4">
    <source>
        <dbReference type="Proteomes" id="UP001500571"/>
    </source>
</evidence>
<dbReference type="EMBL" id="BAAAPB010000002">
    <property type="protein sequence ID" value="GAA1961533.1"/>
    <property type="molecule type" value="Genomic_DNA"/>
</dbReference>
<dbReference type="InterPro" id="IPR035905">
    <property type="entry name" value="Barstar-like_sf"/>
</dbReference>
<evidence type="ECO:0000313" key="3">
    <source>
        <dbReference type="EMBL" id="GAA1961533.1"/>
    </source>
</evidence>
<protein>
    <recommendedName>
        <fullName evidence="2">Barstar (barnase inhibitor) domain-containing protein</fullName>
    </recommendedName>
</protein>
<sequence length="136" mass="14595">MSGLAGILAGHHAPGVYRWHAAFGPADVRHTVEHAGWRFARVDGVGVEDKTALMGALGAAVGAPDHYGHNLDAVWDVLRDVDGPMLLLWDEWGPIARADRDTFDRVTSLLNDRAEQGGLAVLLRGEGPEIDVPSLD</sequence>
<name>A0ABN2R0K9_9ACTN</name>
<keyword evidence="4" id="KW-1185">Reference proteome</keyword>